<dbReference type="RefSeq" id="WP_059351453.1">
    <property type="nucleotide sequence ID" value="NZ_LDYG01000035.1"/>
</dbReference>
<gene>
    <name evidence="3" type="ORF">Q75_11615</name>
</gene>
<feature type="domain" description="DNA methylase adenine-specific" evidence="1">
    <location>
        <begin position="97"/>
        <end position="311"/>
    </location>
</feature>
<dbReference type="STRING" id="1150625.Q75_11615"/>
<dbReference type="PIRSF" id="PIRSF026567">
    <property type="entry name" value="Adenine_mtase_bact_prd"/>
    <property type="match status" value="1"/>
</dbReference>
<dbReference type="InterPro" id="IPR048375">
    <property type="entry name" value="YtxK-like_N"/>
</dbReference>
<dbReference type="PATRIC" id="fig|1150625.3.peg.2471"/>
<organism evidence="3 4">
    <name type="scientific">Bacillus coahuilensis p1.1.43</name>
    <dbReference type="NCBI Taxonomy" id="1150625"/>
    <lineage>
        <taxon>Bacteria</taxon>
        <taxon>Bacillati</taxon>
        <taxon>Bacillota</taxon>
        <taxon>Bacilli</taxon>
        <taxon>Bacillales</taxon>
        <taxon>Bacillaceae</taxon>
        <taxon>Bacillus</taxon>
    </lineage>
</organism>
<reference evidence="3 4" key="1">
    <citation type="journal article" date="2016" name="Front. Microbiol.">
        <title>Microevolution Analysis of Bacillus coahuilensis Unveils Differences in Phosphorus Acquisition Strategies and Their Regulation.</title>
        <authorList>
            <person name="Gomez-Lunar Z."/>
            <person name="Hernandez-Gonzalez I."/>
            <person name="Rodriguez-Torres M.D."/>
            <person name="Souza V."/>
            <person name="Olmedo-Alvarez G."/>
        </authorList>
    </citation>
    <scope>NUCLEOTIDE SEQUENCE [LARGE SCALE GENOMIC DNA]</scope>
    <source>
        <strain evidence="4">p1.1.43</strain>
    </source>
</reference>
<dbReference type="OrthoDB" id="9788159at2"/>
<feature type="domain" description="YtxK-like N-terminal helical" evidence="2">
    <location>
        <begin position="8"/>
        <end position="86"/>
    </location>
</feature>
<protein>
    <submittedName>
        <fullName evidence="3">Uncharacterized protein</fullName>
    </submittedName>
</protein>
<keyword evidence="4" id="KW-1185">Reference proteome</keyword>
<evidence type="ECO:0000259" key="2">
    <source>
        <dbReference type="Pfam" id="PF21106"/>
    </source>
</evidence>
<dbReference type="InterPro" id="IPR029063">
    <property type="entry name" value="SAM-dependent_MTases_sf"/>
</dbReference>
<dbReference type="Gene3D" id="3.40.50.150">
    <property type="entry name" value="Vaccinia Virus protein VP39"/>
    <property type="match status" value="1"/>
</dbReference>
<proteinExistence type="predicted"/>
<dbReference type="PANTHER" id="PTHR41313">
    <property type="entry name" value="ADENINE-SPECIFIC METHYLTRANSFERASE"/>
    <property type="match status" value="1"/>
</dbReference>
<evidence type="ECO:0000313" key="4">
    <source>
        <dbReference type="Proteomes" id="UP000074108"/>
    </source>
</evidence>
<dbReference type="SUPFAM" id="SSF53335">
    <property type="entry name" value="S-adenosyl-L-methionine-dependent methyltransferases"/>
    <property type="match status" value="1"/>
</dbReference>
<dbReference type="InterPro" id="IPR052933">
    <property type="entry name" value="DNA_Protect_Modify"/>
</dbReference>
<dbReference type="Gene3D" id="1.10.150.470">
    <property type="match status" value="1"/>
</dbReference>
<dbReference type="InterPro" id="IPR003356">
    <property type="entry name" value="DNA_methylase_A-5"/>
</dbReference>
<dbReference type="EMBL" id="LDYG01000035">
    <property type="protein sequence ID" value="KUP05489.1"/>
    <property type="molecule type" value="Genomic_DNA"/>
</dbReference>
<dbReference type="Pfam" id="PF02384">
    <property type="entry name" value="N6_Mtase"/>
    <property type="match status" value="1"/>
</dbReference>
<dbReference type="InterPro" id="IPR016843">
    <property type="entry name" value="S-AdoMet-dep_Ade-MeTrfase_prd"/>
</dbReference>
<accession>A0A147K6G9</accession>
<dbReference type="GO" id="GO:0003677">
    <property type="term" value="F:DNA binding"/>
    <property type="evidence" value="ECO:0007669"/>
    <property type="project" value="InterPro"/>
</dbReference>
<evidence type="ECO:0000313" key="3">
    <source>
        <dbReference type="EMBL" id="KUP05489.1"/>
    </source>
</evidence>
<sequence>MNDFTVEGFFNVLDETATIIKEELDITYLEALGETGENMFQGEVIQDNLHDLVKRKLSKQYESVQLSLTAKETIRKSYQLAILKGMKENVQPNHQMTPDSIGLLMTFLLEKFLHEKKELTILDPTVGTGNLLVTIMNRLHETFSLGYGVDVDDVLIRLAYVSANLLEQPIQLYNQDSLEPLFVDPVDVVVSDLPVGYYPNDERAKSFALKANQGHSYAHHLLIEQSINYTKPGGYLFFLIPNGLFESEYAADLRSYLKDEAYIQGILQLPTSLFKNERNAKSILIIQKKAADVRAPKEVLLASLPKMSDMRAMETILNKINEWIKENKM</sequence>
<dbReference type="AlphaFoldDB" id="A0A147K6G9"/>
<dbReference type="Pfam" id="PF21106">
    <property type="entry name" value="YtxK_like"/>
    <property type="match status" value="1"/>
</dbReference>
<comment type="caution">
    <text evidence="3">The sequence shown here is derived from an EMBL/GenBank/DDBJ whole genome shotgun (WGS) entry which is preliminary data.</text>
</comment>
<dbReference type="Proteomes" id="UP000074108">
    <property type="component" value="Unassembled WGS sequence"/>
</dbReference>
<evidence type="ECO:0000259" key="1">
    <source>
        <dbReference type="Pfam" id="PF02384"/>
    </source>
</evidence>
<dbReference type="PRINTS" id="PR00507">
    <property type="entry name" value="N12N6MTFRASE"/>
</dbReference>
<name>A0A147K6G9_9BACI</name>
<dbReference type="GO" id="GO:0008170">
    <property type="term" value="F:N-methyltransferase activity"/>
    <property type="evidence" value="ECO:0007669"/>
    <property type="project" value="InterPro"/>
</dbReference>
<dbReference type="PANTHER" id="PTHR41313:SF1">
    <property type="entry name" value="DNA METHYLASE ADENINE-SPECIFIC DOMAIN-CONTAINING PROTEIN"/>
    <property type="match status" value="1"/>
</dbReference>